<reference evidence="2 3" key="1">
    <citation type="submission" date="2015-12" db="EMBL/GenBank/DDBJ databases">
        <title>The genome of Folsomia candida.</title>
        <authorList>
            <person name="Faddeeva A."/>
            <person name="Derks M.F."/>
            <person name="Anvar Y."/>
            <person name="Smit S."/>
            <person name="Van Straalen N."/>
            <person name="Roelofs D."/>
        </authorList>
    </citation>
    <scope>NUCLEOTIDE SEQUENCE [LARGE SCALE GENOMIC DNA]</scope>
    <source>
        <strain evidence="2 3">VU population</strain>
        <tissue evidence="2">Whole body</tissue>
    </source>
</reference>
<accession>A0A226EF35</accession>
<feature type="transmembrane region" description="Helical" evidence="1">
    <location>
        <begin position="45"/>
        <end position="65"/>
    </location>
</feature>
<gene>
    <name evidence="2" type="ORF">Fcan01_08896</name>
</gene>
<keyword evidence="1" id="KW-0472">Membrane</keyword>
<organism evidence="2 3">
    <name type="scientific">Folsomia candida</name>
    <name type="common">Springtail</name>
    <dbReference type="NCBI Taxonomy" id="158441"/>
    <lineage>
        <taxon>Eukaryota</taxon>
        <taxon>Metazoa</taxon>
        <taxon>Ecdysozoa</taxon>
        <taxon>Arthropoda</taxon>
        <taxon>Hexapoda</taxon>
        <taxon>Collembola</taxon>
        <taxon>Entomobryomorpha</taxon>
        <taxon>Isotomoidea</taxon>
        <taxon>Isotomidae</taxon>
        <taxon>Proisotominae</taxon>
        <taxon>Folsomia</taxon>
    </lineage>
</organism>
<evidence type="ECO:0000313" key="3">
    <source>
        <dbReference type="Proteomes" id="UP000198287"/>
    </source>
</evidence>
<feature type="transmembrane region" description="Helical" evidence="1">
    <location>
        <begin position="77"/>
        <end position="100"/>
    </location>
</feature>
<proteinExistence type="predicted"/>
<dbReference type="Proteomes" id="UP000198287">
    <property type="component" value="Unassembled WGS sequence"/>
</dbReference>
<evidence type="ECO:0000313" key="2">
    <source>
        <dbReference type="EMBL" id="OXA55868.1"/>
    </source>
</evidence>
<feature type="transmembrane region" description="Helical" evidence="1">
    <location>
        <begin position="6"/>
        <end position="25"/>
    </location>
</feature>
<keyword evidence="1" id="KW-1133">Transmembrane helix</keyword>
<comment type="caution">
    <text evidence="2">The sequence shown here is derived from an EMBL/GenBank/DDBJ whole genome shotgun (WGS) entry which is preliminary data.</text>
</comment>
<dbReference type="AlphaFoldDB" id="A0A226EF35"/>
<evidence type="ECO:0000256" key="1">
    <source>
        <dbReference type="SAM" id="Phobius"/>
    </source>
</evidence>
<keyword evidence="1" id="KW-0812">Transmembrane</keyword>
<name>A0A226EF35_FOLCA</name>
<sequence length="138" mass="15724">MYTKLFYKLIFISGKLFSLLGPLGMKFDPSSKKFVGTAKLRKLQLYGCLSLTLQMLIACWGTHQVYTKYPGGLYNPVFHICFAFSFIMVIVCFPLWLLYFKQEELKNGMNRAIKYSVQFQGASSFVSITEIVAVAVET</sequence>
<keyword evidence="3" id="KW-1185">Reference proteome</keyword>
<protein>
    <submittedName>
        <fullName evidence="2">Uncharacterized protein</fullName>
    </submittedName>
</protein>
<dbReference type="EMBL" id="LNIX01000004">
    <property type="protein sequence ID" value="OXA55868.1"/>
    <property type="molecule type" value="Genomic_DNA"/>
</dbReference>